<dbReference type="SMART" id="SM00091">
    <property type="entry name" value="PAS"/>
    <property type="match status" value="1"/>
</dbReference>
<dbReference type="InterPro" id="IPR036641">
    <property type="entry name" value="HPT_dom_sf"/>
</dbReference>
<dbReference type="InterPro" id="IPR001789">
    <property type="entry name" value="Sig_transdc_resp-reg_receiver"/>
</dbReference>
<dbReference type="CDD" id="cd17546">
    <property type="entry name" value="REC_hyHK_CKI1_RcsC-like"/>
    <property type="match status" value="1"/>
</dbReference>
<dbReference type="SMART" id="SM00387">
    <property type="entry name" value="HATPase_c"/>
    <property type="match status" value="1"/>
</dbReference>
<dbReference type="AlphaFoldDB" id="A0A3S8ZPH5"/>
<evidence type="ECO:0000256" key="6">
    <source>
        <dbReference type="ARBA" id="ARBA00022692"/>
    </source>
</evidence>
<dbReference type="PROSITE" id="PS50110">
    <property type="entry name" value="RESPONSE_REGULATORY"/>
    <property type="match status" value="1"/>
</dbReference>
<keyword evidence="6" id="KW-0812">Transmembrane</keyword>
<dbReference type="EC" id="2.7.13.3" evidence="3"/>
<evidence type="ECO:0000256" key="9">
    <source>
        <dbReference type="ARBA" id="ARBA00022989"/>
    </source>
</evidence>
<feature type="modified residue" description="4-aspartylphosphate" evidence="15">
    <location>
        <position position="491"/>
    </location>
</feature>
<keyword evidence="5 15" id="KW-0597">Phosphoprotein</keyword>
<dbReference type="EMBL" id="CP034433">
    <property type="protein sequence ID" value="AZN35379.1"/>
    <property type="molecule type" value="Genomic_DNA"/>
</dbReference>
<evidence type="ECO:0000256" key="4">
    <source>
        <dbReference type="ARBA" id="ARBA00022475"/>
    </source>
</evidence>
<dbReference type="FunFam" id="3.30.565.10:FF:000010">
    <property type="entry name" value="Sensor histidine kinase RcsC"/>
    <property type="match status" value="1"/>
</dbReference>
<dbReference type="OrthoDB" id="5290456at2"/>
<dbReference type="InterPro" id="IPR035965">
    <property type="entry name" value="PAS-like_dom_sf"/>
</dbReference>
<dbReference type="GO" id="GO:0000155">
    <property type="term" value="F:phosphorelay sensor kinase activity"/>
    <property type="evidence" value="ECO:0007669"/>
    <property type="project" value="InterPro"/>
</dbReference>
<keyword evidence="21" id="KW-1185">Reference proteome</keyword>
<evidence type="ECO:0000256" key="3">
    <source>
        <dbReference type="ARBA" id="ARBA00012438"/>
    </source>
</evidence>
<dbReference type="Gene3D" id="3.30.565.10">
    <property type="entry name" value="Histidine kinase-like ATPase, C-terminal domain"/>
    <property type="match status" value="1"/>
</dbReference>
<evidence type="ECO:0000256" key="12">
    <source>
        <dbReference type="ARBA" id="ARBA00058004"/>
    </source>
</evidence>
<sequence length="784" mass="87421">MSVGGCVRTQIKLLTDGEAPLEFQQKLAEISGLYLRALEKSKEQQQEIDANYKSILNFSSEAMLLINAEGQIIWVNQALAILFSSTPFSFLGVDIEQLLVEDDRKLFLEQLDSFMLMSDGGHLSDGAIFSWQYLNCEMFRAEMCLSLLPYQSENGPIICLLITANPLAGGVIREQGRIKKILDETLKIKRDFLANISHEIRTPMNAIIGMTHLVLKTDLNVKQQNYIEVIQKSSEHLLSIINDMFDFSRMEEGQLKLEFSAFHLQSILDNVLNRLSVEARVKGLALLSRFSPSLPASVMGDAKHLEKVLLHLVANAVKFTSQGQVELIVDLESESPDGVVVKFSILDTGVGISDEQQAQLFQAFSQADTSATRKFGGLGLGLVIAKQLVSLMHGTIGLISEEKKGSCFWFCVPLKKNKQGDVPLAVLKDQQRHALVSRRGSRILLVEDNSLNQQVASEILIDAEMQVTVVSDGQQAVNIVEKEVFDLILMDIQMPVMDGWSATRIIRAGRFLNDIPIIALTALAMSDDKKMCKESGMSDHLLKPIDPDLLIEKLIQWLPEVKGELALPAVKVVADDNSVIDGLPSFIAGLNTDIGLKYAMDNPVFYRRLLIKVLDEIPKIQSGLMDAIAAKNGIDAKRHAHTLKGIAATIGADTLQKVSADLEFSLSKGEINELVHNTYHEIAQPIKELLDGLRSFYFNQEYDSSPAEPIQWGNELSLDYDEKKKLFENLKGLLQEGDASAAEFFEENQQGFECLWRGRSHDLLRLINQFAFNDALEWMNKFPI</sequence>
<accession>A0A3S8ZPH5</accession>
<evidence type="ECO:0000256" key="14">
    <source>
        <dbReference type="PROSITE-ProRule" id="PRU00110"/>
    </source>
</evidence>
<dbReference type="SUPFAM" id="SSF52172">
    <property type="entry name" value="CheY-like"/>
    <property type="match status" value="1"/>
</dbReference>
<gene>
    <name evidence="20" type="ORF">EJO50_02080</name>
</gene>
<keyword evidence="7" id="KW-0547">Nucleotide-binding</keyword>
<dbReference type="InterPro" id="IPR005467">
    <property type="entry name" value="His_kinase_dom"/>
</dbReference>
<reference evidence="20 21" key="1">
    <citation type="submission" date="2018-12" db="EMBL/GenBank/DDBJ databases">
        <title>Complete genome sequence of Iodobacter sp. H11R3.</title>
        <authorList>
            <person name="Bae J.-W."/>
        </authorList>
    </citation>
    <scope>NUCLEOTIDE SEQUENCE [LARGE SCALE GENOMIC DNA]</scope>
    <source>
        <strain evidence="20 21">H11R3</strain>
    </source>
</reference>
<dbReference type="Gene3D" id="3.40.50.2300">
    <property type="match status" value="1"/>
</dbReference>
<evidence type="ECO:0000259" key="18">
    <source>
        <dbReference type="PROSITE" id="PS50112"/>
    </source>
</evidence>
<evidence type="ECO:0000256" key="11">
    <source>
        <dbReference type="ARBA" id="ARBA00023136"/>
    </source>
</evidence>
<evidence type="ECO:0000256" key="8">
    <source>
        <dbReference type="ARBA" id="ARBA00022840"/>
    </source>
</evidence>
<keyword evidence="20" id="KW-0808">Transferase</keyword>
<feature type="modified residue" description="Phosphohistidine" evidence="14">
    <location>
        <position position="641"/>
    </location>
</feature>
<keyword evidence="9" id="KW-1133">Transmembrane helix</keyword>
<dbReference type="SUPFAM" id="SSF55874">
    <property type="entry name" value="ATPase domain of HSP90 chaperone/DNA topoisomerase II/histidine kinase"/>
    <property type="match status" value="1"/>
</dbReference>
<dbReference type="InterPro" id="IPR008207">
    <property type="entry name" value="Sig_transdc_His_kin_Hpt_dom"/>
</dbReference>
<dbReference type="InterPro" id="IPR011006">
    <property type="entry name" value="CheY-like_superfamily"/>
</dbReference>
<dbReference type="InterPro" id="IPR000014">
    <property type="entry name" value="PAS"/>
</dbReference>
<proteinExistence type="predicted"/>
<evidence type="ECO:0000256" key="2">
    <source>
        <dbReference type="ARBA" id="ARBA00004651"/>
    </source>
</evidence>
<feature type="domain" description="PAS" evidence="18">
    <location>
        <begin position="48"/>
        <end position="118"/>
    </location>
</feature>
<dbReference type="Gene3D" id="3.30.450.20">
    <property type="entry name" value="PAS domain"/>
    <property type="match status" value="1"/>
</dbReference>
<evidence type="ECO:0000256" key="15">
    <source>
        <dbReference type="PROSITE-ProRule" id="PRU00169"/>
    </source>
</evidence>
<dbReference type="CDD" id="cd00082">
    <property type="entry name" value="HisKA"/>
    <property type="match status" value="1"/>
</dbReference>
<protein>
    <recommendedName>
        <fullName evidence="13">Virulence sensor protein BvgS</fullName>
        <ecNumber evidence="3">2.7.13.3</ecNumber>
    </recommendedName>
</protein>
<comment type="function">
    <text evidence="12">Member of the two-component regulatory system BvgS/BvgA. Phosphorylates BvgA via a four-step phosphorelay in response to environmental signals.</text>
</comment>
<evidence type="ECO:0000256" key="10">
    <source>
        <dbReference type="ARBA" id="ARBA00023012"/>
    </source>
</evidence>
<dbReference type="PRINTS" id="PR00344">
    <property type="entry name" value="BCTRLSENSOR"/>
</dbReference>
<evidence type="ECO:0000259" key="16">
    <source>
        <dbReference type="PROSITE" id="PS50109"/>
    </source>
</evidence>
<dbReference type="Pfam" id="PF00072">
    <property type="entry name" value="Response_reg"/>
    <property type="match status" value="1"/>
</dbReference>
<dbReference type="CDD" id="cd00088">
    <property type="entry name" value="HPT"/>
    <property type="match status" value="1"/>
</dbReference>
<dbReference type="Gene3D" id="1.10.287.130">
    <property type="match status" value="1"/>
</dbReference>
<dbReference type="InterPro" id="IPR036890">
    <property type="entry name" value="HATPase_C_sf"/>
</dbReference>
<dbReference type="PROSITE" id="PS50109">
    <property type="entry name" value="HIS_KIN"/>
    <property type="match status" value="1"/>
</dbReference>
<comment type="catalytic activity">
    <reaction evidence="1">
        <text>ATP + protein L-histidine = ADP + protein N-phospho-L-histidine.</text>
        <dbReference type="EC" id="2.7.13.3"/>
    </reaction>
</comment>
<evidence type="ECO:0000313" key="20">
    <source>
        <dbReference type="EMBL" id="AZN35379.1"/>
    </source>
</evidence>
<dbReference type="Pfam" id="PF13188">
    <property type="entry name" value="PAS_8"/>
    <property type="match status" value="1"/>
</dbReference>
<evidence type="ECO:0000256" key="1">
    <source>
        <dbReference type="ARBA" id="ARBA00000085"/>
    </source>
</evidence>
<dbReference type="InterPro" id="IPR003661">
    <property type="entry name" value="HisK_dim/P_dom"/>
</dbReference>
<keyword evidence="11" id="KW-0472">Membrane</keyword>
<evidence type="ECO:0000259" key="19">
    <source>
        <dbReference type="PROSITE" id="PS50894"/>
    </source>
</evidence>
<dbReference type="PANTHER" id="PTHR45339">
    <property type="entry name" value="HYBRID SIGNAL TRANSDUCTION HISTIDINE KINASE J"/>
    <property type="match status" value="1"/>
</dbReference>
<dbReference type="Pfam" id="PF00512">
    <property type="entry name" value="HisKA"/>
    <property type="match status" value="1"/>
</dbReference>
<evidence type="ECO:0000256" key="13">
    <source>
        <dbReference type="ARBA" id="ARBA00070152"/>
    </source>
</evidence>
<organism evidence="20 21">
    <name type="scientific">Iodobacter ciconiae</name>
    <dbReference type="NCBI Taxonomy" id="2496266"/>
    <lineage>
        <taxon>Bacteria</taxon>
        <taxon>Pseudomonadati</taxon>
        <taxon>Pseudomonadota</taxon>
        <taxon>Betaproteobacteria</taxon>
        <taxon>Neisseriales</taxon>
        <taxon>Chitinibacteraceae</taxon>
        <taxon>Iodobacter</taxon>
    </lineage>
</organism>
<feature type="domain" description="Histidine kinase" evidence="16">
    <location>
        <begin position="195"/>
        <end position="416"/>
    </location>
</feature>
<comment type="subcellular location">
    <subcellularLocation>
        <location evidence="2">Cell membrane</location>
        <topology evidence="2">Multi-pass membrane protein</topology>
    </subcellularLocation>
</comment>
<dbReference type="Gene3D" id="1.20.120.160">
    <property type="entry name" value="HPT domain"/>
    <property type="match status" value="1"/>
</dbReference>
<feature type="domain" description="HPt" evidence="19">
    <location>
        <begin position="602"/>
        <end position="693"/>
    </location>
</feature>
<evidence type="ECO:0000259" key="17">
    <source>
        <dbReference type="PROSITE" id="PS50110"/>
    </source>
</evidence>
<dbReference type="SMART" id="SM00448">
    <property type="entry name" value="REC"/>
    <property type="match status" value="1"/>
</dbReference>
<dbReference type="InterPro" id="IPR004358">
    <property type="entry name" value="Sig_transdc_His_kin-like_C"/>
</dbReference>
<dbReference type="SUPFAM" id="SSF47226">
    <property type="entry name" value="Histidine-containing phosphotransfer domain, HPT domain"/>
    <property type="match status" value="1"/>
</dbReference>
<keyword evidence="8" id="KW-0067">ATP-binding</keyword>
<keyword evidence="4" id="KW-1003">Cell membrane</keyword>
<dbReference type="SUPFAM" id="SSF47384">
    <property type="entry name" value="Homodimeric domain of signal transducing histidine kinase"/>
    <property type="match status" value="1"/>
</dbReference>
<dbReference type="SMART" id="SM00388">
    <property type="entry name" value="HisKA"/>
    <property type="match status" value="1"/>
</dbReference>
<dbReference type="KEGG" id="iod:EJO50_02080"/>
<evidence type="ECO:0000256" key="7">
    <source>
        <dbReference type="ARBA" id="ARBA00022741"/>
    </source>
</evidence>
<keyword evidence="10" id="KW-0902">Two-component regulatory system</keyword>
<dbReference type="PROSITE" id="PS50894">
    <property type="entry name" value="HPT"/>
    <property type="match status" value="1"/>
</dbReference>
<dbReference type="GO" id="GO:0005886">
    <property type="term" value="C:plasma membrane"/>
    <property type="evidence" value="ECO:0007669"/>
    <property type="project" value="UniProtKB-SubCell"/>
</dbReference>
<dbReference type="RefSeq" id="WP_125971351.1">
    <property type="nucleotide sequence ID" value="NZ_CP034433.1"/>
</dbReference>
<evidence type="ECO:0000256" key="5">
    <source>
        <dbReference type="ARBA" id="ARBA00022553"/>
    </source>
</evidence>
<dbReference type="CDD" id="cd00130">
    <property type="entry name" value="PAS"/>
    <property type="match status" value="1"/>
</dbReference>
<dbReference type="PROSITE" id="PS50112">
    <property type="entry name" value="PAS"/>
    <property type="match status" value="1"/>
</dbReference>
<keyword evidence="20" id="KW-0418">Kinase</keyword>
<dbReference type="SUPFAM" id="SSF55785">
    <property type="entry name" value="PYP-like sensor domain (PAS domain)"/>
    <property type="match status" value="1"/>
</dbReference>
<dbReference type="GO" id="GO:0005524">
    <property type="term" value="F:ATP binding"/>
    <property type="evidence" value="ECO:0007669"/>
    <property type="project" value="UniProtKB-KW"/>
</dbReference>
<dbReference type="Pfam" id="PF01627">
    <property type="entry name" value="Hpt"/>
    <property type="match status" value="1"/>
</dbReference>
<dbReference type="CDD" id="cd16922">
    <property type="entry name" value="HATPase_EvgS-ArcB-TorS-like"/>
    <property type="match status" value="1"/>
</dbReference>
<evidence type="ECO:0000313" key="21">
    <source>
        <dbReference type="Proteomes" id="UP000282438"/>
    </source>
</evidence>
<dbReference type="InterPro" id="IPR003594">
    <property type="entry name" value="HATPase_dom"/>
</dbReference>
<dbReference type="PANTHER" id="PTHR45339:SF1">
    <property type="entry name" value="HYBRID SIGNAL TRANSDUCTION HISTIDINE KINASE J"/>
    <property type="match status" value="1"/>
</dbReference>
<feature type="domain" description="Response regulatory" evidence="17">
    <location>
        <begin position="442"/>
        <end position="558"/>
    </location>
</feature>
<dbReference type="Pfam" id="PF02518">
    <property type="entry name" value="HATPase_c"/>
    <property type="match status" value="1"/>
</dbReference>
<dbReference type="InterPro" id="IPR036097">
    <property type="entry name" value="HisK_dim/P_sf"/>
</dbReference>
<name>A0A3S8ZPH5_9NEIS</name>
<dbReference type="Proteomes" id="UP000282438">
    <property type="component" value="Chromosome"/>
</dbReference>